<organism evidence="7 8">
    <name type="scientific">Kineosphaera limosa NBRC 100340</name>
    <dbReference type="NCBI Taxonomy" id="1184609"/>
    <lineage>
        <taxon>Bacteria</taxon>
        <taxon>Bacillati</taxon>
        <taxon>Actinomycetota</taxon>
        <taxon>Actinomycetes</taxon>
        <taxon>Micrococcales</taxon>
        <taxon>Dermatophilaceae</taxon>
        <taxon>Kineosphaera</taxon>
    </lineage>
</organism>
<dbReference type="InterPro" id="IPR006311">
    <property type="entry name" value="TAT_signal"/>
</dbReference>
<evidence type="ECO:0000256" key="3">
    <source>
        <dbReference type="ARBA" id="ARBA00022448"/>
    </source>
</evidence>
<dbReference type="eggNOG" id="COG0747">
    <property type="taxonomic scope" value="Bacteria"/>
</dbReference>
<sequence>MVSRWRTNPRAPDPLASSGWGGGRRAQGPDLSWANPDLTRRQALRLGAVGVAGLAGLTAMSGCAAVPAPAPVDAPKVRGGVYSHGATGGGLRDTLDPHFPVTNPDIARVFQLYEPLLRWNNEYVVEPSLAESVEHSDDALTWTVRLRQGVEFHNGKTVTAQDVLHTLAVVTDPEKTSPGGTQLAEVLDLGNSAIVDPRTIRLQLKTPYAILDQLLAEYTVGVIPTDFDLAHPVGTGPFRVQRFVPGQLSHFERFDNYWEQPAYVDELFIYNFADDAAKVNALLAGQVQSIDNLPTYLAEGIGQQGATALIAESGAWTPFTMRVDVAPFNDVRVRQAMRLIVDRQQMIDQALNGYGTLGNDLYAPFDPGYAHDLPQRTRDVDQARSLLRAAGHENLQVELTTSSGIGGGAVESANLFVEQARGAGVQVRLSRVDPNTFYGDQYLSWVFAQDFWNTRNYLPQTANSSLPTAPYNETHFDDPEFNDLIRRAGAETDETRRNELQRQAQQIEFDRGGFIIWGFRNQVDAYSNLTTGLKPHRYMACDAFGFKHVSFVS</sequence>
<dbReference type="PROSITE" id="PS51318">
    <property type="entry name" value="TAT"/>
    <property type="match status" value="1"/>
</dbReference>
<evidence type="ECO:0000313" key="8">
    <source>
        <dbReference type="Proteomes" id="UP000008366"/>
    </source>
</evidence>
<dbReference type="Pfam" id="PF00496">
    <property type="entry name" value="SBP_bac_5"/>
    <property type="match status" value="1"/>
</dbReference>
<proteinExistence type="inferred from homology"/>
<dbReference type="PANTHER" id="PTHR30290">
    <property type="entry name" value="PERIPLASMIC BINDING COMPONENT OF ABC TRANSPORTER"/>
    <property type="match status" value="1"/>
</dbReference>
<feature type="domain" description="Solute-binding protein family 5" evidence="6">
    <location>
        <begin position="125"/>
        <end position="441"/>
    </location>
</feature>
<dbReference type="Gene3D" id="3.90.76.10">
    <property type="entry name" value="Dipeptide-binding Protein, Domain 1"/>
    <property type="match status" value="1"/>
</dbReference>
<protein>
    <submittedName>
        <fullName evidence="7">Putative ABC transporter substrate-binding protein</fullName>
    </submittedName>
</protein>
<comment type="caution">
    <text evidence="7">The sequence shown here is derived from an EMBL/GenBank/DDBJ whole genome shotgun (WGS) entry which is preliminary data.</text>
</comment>
<dbReference type="InterPro" id="IPR030678">
    <property type="entry name" value="Peptide/Ni-bd"/>
</dbReference>
<comment type="similarity">
    <text evidence="2">Belongs to the bacterial solute-binding protein 5 family.</text>
</comment>
<dbReference type="Proteomes" id="UP000008366">
    <property type="component" value="Unassembled WGS sequence"/>
</dbReference>
<dbReference type="PIRSF" id="PIRSF002741">
    <property type="entry name" value="MppA"/>
    <property type="match status" value="1"/>
</dbReference>
<comment type="subcellular location">
    <subcellularLocation>
        <location evidence="1">Cell envelope</location>
    </subcellularLocation>
</comment>
<dbReference type="InterPro" id="IPR039424">
    <property type="entry name" value="SBP_5"/>
</dbReference>
<dbReference type="InterPro" id="IPR000914">
    <property type="entry name" value="SBP_5_dom"/>
</dbReference>
<dbReference type="GO" id="GO:0030313">
    <property type="term" value="C:cell envelope"/>
    <property type="evidence" value="ECO:0007669"/>
    <property type="project" value="UniProtKB-SubCell"/>
</dbReference>
<feature type="region of interest" description="Disordered" evidence="5">
    <location>
        <begin position="1"/>
        <end position="34"/>
    </location>
</feature>
<dbReference type="Gene3D" id="3.40.190.10">
    <property type="entry name" value="Periplasmic binding protein-like II"/>
    <property type="match status" value="1"/>
</dbReference>
<dbReference type="GO" id="GO:0042597">
    <property type="term" value="C:periplasmic space"/>
    <property type="evidence" value="ECO:0007669"/>
    <property type="project" value="UniProtKB-ARBA"/>
</dbReference>
<name>K6X9J6_9MICO</name>
<dbReference type="AlphaFoldDB" id="K6X9J6"/>
<dbReference type="EMBL" id="BAHD01000021">
    <property type="protein sequence ID" value="GAB95504.1"/>
    <property type="molecule type" value="Genomic_DNA"/>
</dbReference>
<keyword evidence="3" id="KW-0813">Transport</keyword>
<dbReference type="GO" id="GO:0043190">
    <property type="term" value="C:ATP-binding cassette (ABC) transporter complex"/>
    <property type="evidence" value="ECO:0007669"/>
    <property type="project" value="InterPro"/>
</dbReference>
<dbReference type="Gene3D" id="3.10.105.10">
    <property type="entry name" value="Dipeptide-binding Protein, Domain 3"/>
    <property type="match status" value="1"/>
</dbReference>
<gene>
    <name evidence="7" type="ORF">KILIM_021_00440</name>
</gene>
<reference evidence="7 8" key="1">
    <citation type="submission" date="2012-08" db="EMBL/GenBank/DDBJ databases">
        <title>Whole genome shotgun sequence of Kineosphaera limosa NBRC 100340.</title>
        <authorList>
            <person name="Yoshida I."/>
            <person name="Isaki S."/>
            <person name="Hosoyama A."/>
            <person name="Tsuchikane K."/>
            <person name="Katsumata H."/>
            <person name="Ando Y."/>
            <person name="Ohji S."/>
            <person name="Hamada M."/>
            <person name="Tamura T."/>
            <person name="Yamazoe A."/>
            <person name="Yamazaki S."/>
            <person name="Fujita N."/>
        </authorList>
    </citation>
    <scope>NUCLEOTIDE SEQUENCE [LARGE SCALE GENOMIC DNA]</scope>
    <source>
        <strain evidence="7 8">NBRC 100340</strain>
    </source>
</reference>
<evidence type="ECO:0000256" key="1">
    <source>
        <dbReference type="ARBA" id="ARBA00004196"/>
    </source>
</evidence>
<dbReference type="GO" id="GO:1904680">
    <property type="term" value="F:peptide transmembrane transporter activity"/>
    <property type="evidence" value="ECO:0007669"/>
    <property type="project" value="TreeGrafter"/>
</dbReference>
<evidence type="ECO:0000259" key="6">
    <source>
        <dbReference type="Pfam" id="PF00496"/>
    </source>
</evidence>
<dbReference type="GO" id="GO:0015833">
    <property type="term" value="P:peptide transport"/>
    <property type="evidence" value="ECO:0007669"/>
    <property type="project" value="TreeGrafter"/>
</dbReference>
<keyword evidence="4" id="KW-0732">Signal</keyword>
<evidence type="ECO:0000256" key="4">
    <source>
        <dbReference type="ARBA" id="ARBA00022729"/>
    </source>
</evidence>
<evidence type="ECO:0000313" key="7">
    <source>
        <dbReference type="EMBL" id="GAB95504.1"/>
    </source>
</evidence>
<evidence type="ECO:0000256" key="2">
    <source>
        <dbReference type="ARBA" id="ARBA00005695"/>
    </source>
</evidence>
<dbReference type="SUPFAM" id="SSF53850">
    <property type="entry name" value="Periplasmic binding protein-like II"/>
    <property type="match status" value="1"/>
</dbReference>
<dbReference type="CDD" id="cd08503">
    <property type="entry name" value="PBP2_NikA_DppA_OppA_like_17"/>
    <property type="match status" value="1"/>
</dbReference>
<dbReference type="PANTHER" id="PTHR30290:SF10">
    <property type="entry name" value="PERIPLASMIC OLIGOPEPTIDE-BINDING PROTEIN-RELATED"/>
    <property type="match status" value="1"/>
</dbReference>
<keyword evidence="8" id="KW-1185">Reference proteome</keyword>
<dbReference type="STRING" id="1184609.KILIM_021_00440"/>
<evidence type="ECO:0000256" key="5">
    <source>
        <dbReference type="SAM" id="MobiDB-lite"/>
    </source>
</evidence>
<accession>K6X9J6</accession>